<evidence type="ECO:0000313" key="1">
    <source>
        <dbReference type="EMBL" id="KAH6938351.1"/>
    </source>
</evidence>
<comment type="caution">
    <text evidence="1">The sequence shown here is derived from an EMBL/GenBank/DDBJ whole genome shotgun (WGS) entry which is preliminary data.</text>
</comment>
<proteinExistence type="predicted"/>
<dbReference type="EMBL" id="CM023482">
    <property type="protein sequence ID" value="KAH6938351.1"/>
    <property type="molecule type" value="Genomic_DNA"/>
</dbReference>
<name>A0ACB7SWI3_HYAAI</name>
<evidence type="ECO:0000313" key="2">
    <source>
        <dbReference type="Proteomes" id="UP000821845"/>
    </source>
</evidence>
<protein>
    <submittedName>
        <fullName evidence="1">Uncharacterized protein</fullName>
    </submittedName>
</protein>
<dbReference type="Proteomes" id="UP000821845">
    <property type="component" value="Chromosome 2"/>
</dbReference>
<accession>A0ACB7SWI3</accession>
<sequence length="108" mass="11897">MWPVREGQQFSLPVKLFGGGQLSRVSGGRYGQTFSEDAMPAKRGMVRALCAGAKEEEAAARARTHRSKGKKEREEEEEEEGNTRTSDCTGPELKQFGEKKQPVAGIQL</sequence>
<gene>
    <name evidence="1" type="ORF">HPB50_008857</name>
</gene>
<organism evidence="1 2">
    <name type="scientific">Hyalomma asiaticum</name>
    <name type="common">Tick</name>
    <dbReference type="NCBI Taxonomy" id="266040"/>
    <lineage>
        <taxon>Eukaryota</taxon>
        <taxon>Metazoa</taxon>
        <taxon>Ecdysozoa</taxon>
        <taxon>Arthropoda</taxon>
        <taxon>Chelicerata</taxon>
        <taxon>Arachnida</taxon>
        <taxon>Acari</taxon>
        <taxon>Parasitiformes</taxon>
        <taxon>Ixodida</taxon>
        <taxon>Ixodoidea</taxon>
        <taxon>Ixodidae</taxon>
        <taxon>Hyalomminae</taxon>
        <taxon>Hyalomma</taxon>
    </lineage>
</organism>
<keyword evidence="2" id="KW-1185">Reference proteome</keyword>
<reference evidence="1" key="1">
    <citation type="submission" date="2020-05" db="EMBL/GenBank/DDBJ databases">
        <title>Large-scale comparative analyses of tick genomes elucidate their genetic diversity and vector capacities.</title>
        <authorList>
            <person name="Jia N."/>
            <person name="Wang J."/>
            <person name="Shi W."/>
            <person name="Du L."/>
            <person name="Sun Y."/>
            <person name="Zhan W."/>
            <person name="Jiang J."/>
            <person name="Wang Q."/>
            <person name="Zhang B."/>
            <person name="Ji P."/>
            <person name="Sakyi L.B."/>
            <person name="Cui X."/>
            <person name="Yuan T."/>
            <person name="Jiang B."/>
            <person name="Yang W."/>
            <person name="Lam T.T.-Y."/>
            <person name="Chang Q."/>
            <person name="Ding S."/>
            <person name="Wang X."/>
            <person name="Zhu J."/>
            <person name="Ruan X."/>
            <person name="Zhao L."/>
            <person name="Wei J."/>
            <person name="Que T."/>
            <person name="Du C."/>
            <person name="Cheng J."/>
            <person name="Dai P."/>
            <person name="Han X."/>
            <person name="Huang E."/>
            <person name="Gao Y."/>
            <person name="Liu J."/>
            <person name="Shao H."/>
            <person name="Ye R."/>
            <person name="Li L."/>
            <person name="Wei W."/>
            <person name="Wang X."/>
            <person name="Wang C."/>
            <person name="Yang T."/>
            <person name="Huo Q."/>
            <person name="Li W."/>
            <person name="Guo W."/>
            <person name="Chen H."/>
            <person name="Zhou L."/>
            <person name="Ni X."/>
            <person name="Tian J."/>
            <person name="Zhou Y."/>
            <person name="Sheng Y."/>
            <person name="Liu T."/>
            <person name="Pan Y."/>
            <person name="Xia L."/>
            <person name="Li J."/>
            <person name="Zhao F."/>
            <person name="Cao W."/>
        </authorList>
    </citation>
    <scope>NUCLEOTIDE SEQUENCE</scope>
    <source>
        <strain evidence="1">Hyas-2018</strain>
    </source>
</reference>